<dbReference type="AlphaFoldDB" id="A0AAI8NMI7"/>
<evidence type="ECO:0000313" key="4">
    <source>
        <dbReference type="Proteomes" id="UP000245649"/>
    </source>
</evidence>
<gene>
    <name evidence="3" type="ORF">DKC00_22795</name>
    <name evidence="2" type="ORF">DKC11_10380</name>
</gene>
<protein>
    <submittedName>
        <fullName evidence="3">DUF3343 domain-containing protein</fullName>
    </submittedName>
</protein>
<organism evidence="3 4">
    <name type="scientific">Klebsiella quasipneumoniae</name>
    <dbReference type="NCBI Taxonomy" id="1463165"/>
    <lineage>
        <taxon>Bacteria</taxon>
        <taxon>Pseudomonadati</taxon>
        <taxon>Pseudomonadota</taxon>
        <taxon>Gammaproteobacteria</taxon>
        <taxon>Enterobacterales</taxon>
        <taxon>Enterobacteriaceae</taxon>
        <taxon>Klebsiella/Raoultella group</taxon>
        <taxon>Klebsiella</taxon>
        <taxon>Klebsiella pneumoniae complex</taxon>
    </lineage>
</organism>
<keyword evidence="5" id="KW-1185">Reference proteome</keyword>
<dbReference type="EMBL" id="CP029432">
    <property type="protein sequence ID" value="AWL64374.1"/>
    <property type="molecule type" value="Genomic_DNA"/>
</dbReference>
<feature type="domain" description="Putative Se/S carrier protein-like" evidence="1">
    <location>
        <begin position="5"/>
        <end position="54"/>
    </location>
</feature>
<evidence type="ECO:0000313" key="5">
    <source>
        <dbReference type="Proteomes" id="UP000245760"/>
    </source>
</evidence>
<dbReference type="Proteomes" id="UP000245649">
    <property type="component" value="Chromosome"/>
</dbReference>
<dbReference type="InterPro" id="IPR021778">
    <property type="entry name" value="Se/S_carrier-like"/>
</dbReference>
<name>A0AAI8NMI7_9ENTR</name>
<proteinExistence type="predicted"/>
<dbReference type="RefSeq" id="WP_044525274.1">
    <property type="nucleotide sequence ID" value="NZ_BIHV01000010.1"/>
</dbReference>
<sequence>MTTFLFLFHSTVGVVRTRKALQAAGMTFEVKDIPRQLRSGCGLCILLEGTEADARSWILPELTAALYQQDGEAWRCLATFPSAG</sequence>
<evidence type="ECO:0000313" key="3">
    <source>
        <dbReference type="EMBL" id="AWL64374.1"/>
    </source>
</evidence>
<dbReference type="GeneID" id="93252085"/>
<dbReference type="Pfam" id="PF11823">
    <property type="entry name" value="Se_S_carrier"/>
    <property type="match status" value="1"/>
</dbReference>
<evidence type="ECO:0000259" key="1">
    <source>
        <dbReference type="Pfam" id="PF11823"/>
    </source>
</evidence>
<accession>A0AAI8NMI7</accession>
<reference evidence="4 5" key="1">
    <citation type="submission" date="2018-05" db="EMBL/GenBank/DDBJ databases">
        <title>Klebsiella quasipneumonaiae provides a window into carbapenemase gene transfer, plasmid rearrangements and nosocomial acquisition from the hospital environment.</title>
        <authorList>
            <person name="Mathers A.J."/>
            <person name="Vegesana K."/>
            <person name="Stoesser N."/>
            <person name="Crook D."/>
            <person name="Vaughan A."/>
            <person name="Barry K."/>
            <person name="Parikh H."/>
            <person name="Sebra R."/>
            <person name="Kotay S."/>
            <person name="Walker A.S."/>
            <person name="Sheppard A.E."/>
        </authorList>
    </citation>
    <scope>NUCLEOTIDE SEQUENCE [LARGE SCALE GENOMIC DNA]</scope>
    <source>
        <strain evidence="2 5">CAV1947</strain>
        <strain evidence="3 4">CAV2018</strain>
    </source>
</reference>
<dbReference type="EMBL" id="CP029443">
    <property type="protein sequence ID" value="AWL56236.1"/>
    <property type="molecule type" value="Genomic_DNA"/>
</dbReference>
<dbReference type="Proteomes" id="UP000245760">
    <property type="component" value="Chromosome"/>
</dbReference>
<evidence type="ECO:0000313" key="2">
    <source>
        <dbReference type="EMBL" id="AWL56236.1"/>
    </source>
</evidence>